<evidence type="ECO:0000256" key="1">
    <source>
        <dbReference type="ARBA" id="ARBA00000142"/>
    </source>
</evidence>
<comment type="function">
    <text evidence="2 9">Catalyzes the formation of N(7)-methylguanine at position 46 (m7G46) in tRNA.</text>
</comment>
<proteinExistence type="inferred from homology"/>
<evidence type="ECO:0000313" key="11">
    <source>
        <dbReference type="Proteomes" id="UP000595278"/>
    </source>
</evidence>
<feature type="binding site" evidence="9">
    <location>
        <position position="135"/>
    </location>
    <ligand>
        <name>S-adenosyl-L-methionine</name>
        <dbReference type="ChEBI" id="CHEBI:59789"/>
    </ligand>
</feature>
<sequence>MTETNTPLRTIKSFVIRAGRMTHGQKQAIATGWDDFGLALEQGLLDYQQIFNRTAPVTLEIGFGMGQSLCTMAEQAPEQDFIGIEVHKPGVGALITLLQEKHLNNVRVFNCDAIEVLNNCIADNSLDRLLLFFPDPWHKKRHHKRRIVQAEFAQLVRNKLKIGGIFHMATDWQPYAEHMLEVMQAAQGYKNLATDNSYIPRPEERPKTKFETRGERLGHGVWDLKFQRIA</sequence>
<feature type="binding site" evidence="9">
    <location>
        <position position="139"/>
    </location>
    <ligand>
        <name>substrate</name>
    </ligand>
</feature>
<accession>A0A974NDQ7</accession>
<dbReference type="GO" id="GO:0008176">
    <property type="term" value="F:tRNA (guanine(46)-N7)-methyltransferase activity"/>
    <property type="evidence" value="ECO:0007669"/>
    <property type="project" value="UniProtKB-UniRule"/>
</dbReference>
<evidence type="ECO:0000256" key="3">
    <source>
        <dbReference type="ARBA" id="ARBA00022603"/>
    </source>
</evidence>
<dbReference type="NCBIfam" id="TIGR00091">
    <property type="entry name" value="tRNA (guanosine(46)-N7)-methyltransferase TrmB"/>
    <property type="match status" value="1"/>
</dbReference>
<dbReference type="Proteomes" id="UP000595278">
    <property type="component" value="Chromosome"/>
</dbReference>
<evidence type="ECO:0000256" key="5">
    <source>
        <dbReference type="ARBA" id="ARBA00022691"/>
    </source>
</evidence>
<evidence type="ECO:0000256" key="2">
    <source>
        <dbReference type="ARBA" id="ARBA00003015"/>
    </source>
</evidence>
<gene>
    <name evidence="9 10" type="primary">trmB</name>
    <name evidence="10" type="ORF">JHT90_10955</name>
</gene>
<keyword evidence="5 9" id="KW-0949">S-adenosyl-L-methionine</keyword>
<dbReference type="AlphaFoldDB" id="A0A974NDQ7"/>
<name>A0A974NDQ7_9GAMM</name>
<evidence type="ECO:0000256" key="4">
    <source>
        <dbReference type="ARBA" id="ARBA00022679"/>
    </source>
</evidence>
<evidence type="ECO:0000256" key="8">
    <source>
        <dbReference type="ARBA" id="ARBA00060767"/>
    </source>
</evidence>
<evidence type="ECO:0000256" key="6">
    <source>
        <dbReference type="ARBA" id="ARBA00022694"/>
    </source>
</evidence>
<comment type="caution">
    <text evidence="9">Lacks conserved residue(s) required for the propagation of feature annotation.</text>
</comment>
<feature type="binding site" evidence="9">
    <location>
        <position position="112"/>
    </location>
    <ligand>
        <name>S-adenosyl-L-methionine</name>
        <dbReference type="ChEBI" id="CHEBI:59789"/>
    </ligand>
</feature>
<dbReference type="GO" id="GO:0043527">
    <property type="term" value="C:tRNA methyltransferase complex"/>
    <property type="evidence" value="ECO:0007669"/>
    <property type="project" value="TreeGrafter"/>
</dbReference>
<dbReference type="CDD" id="cd02440">
    <property type="entry name" value="AdoMet_MTases"/>
    <property type="match status" value="1"/>
</dbReference>
<dbReference type="KEGG" id="eaz:JHT90_10955"/>
<keyword evidence="3 9" id="KW-0489">Methyltransferase</keyword>
<keyword evidence="11" id="KW-1185">Reference proteome</keyword>
<dbReference type="PROSITE" id="PS51625">
    <property type="entry name" value="SAM_MT_TRMB"/>
    <property type="match status" value="1"/>
</dbReference>
<dbReference type="PANTHER" id="PTHR23417">
    <property type="entry name" value="3-DEOXY-D-MANNO-OCTULOSONIC-ACID TRANSFERASE/TRNA GUANINE-N 7 - -METHYLTRANSFERASE"/>
    <property type="match status" value="1"/>
</dbReference>
<evidence type="ECO:0000256" key="9">
    <source>
        <dbReference type="HAMAP-Rule" id="MF_01057"/>
    </source>
</evidence>
<dbReference type="SUPFAM" id="SSF53335">
    <property type="entry name" value="S-adenosyl-L-methionine-dependent methyltransferases"/>
    <property type="match status" value="1"/>
</dbReference>
<dbReference type="FunFam" id="3.40.50.150:FF:000035">
    <property type="entry name" value="tRNA (guanine-N(7)-)-methyltransferase"/>
    <property type="match status" value="1"/>
</dbReference>
<evidence type="ECO:0000256" key="7">
    <source>
        <dbReference type="ARBA" id="ARBA00060552"/>
    </source>
</evidence>
<comment type="similarity">
    <text evidence="8 9">Belongs to the class I-like SAM-binding methyltransferase superfamily. TrmB family.</text>
</comment>
<dbReference type="EMBL" id="CP067393">
    <property type="protein sequence ID" value="QQP84911.1"/>
    <property type="molecule type" value="Genomic_DNA"/>
</dbReference>
<keyword evidence="4 9" id="KW-0808">Transferase</keyword>
<dbReference type="InterPro" id="IPR055361">
    <property type="entry name" value="tRNA_methyltr_TrmB_bact"/>
</dbReference>
<feature type="binding site" evidence="9">
    <location>
        <position position="171"/>
    </location>
    <ligand>
        <name>substrate</name>
    </ligand>
</feature>
<dbReference type="InterPro" id="IPR003358">
    <property type="entry name" value="tRNA_(Gua-N-7)_MeTrfase_Trmb"/>
</dbReference>
<dbReference type="HAMAP" id="MF_01057">
    <property type="entry name" value="tRNA_methyltr_TrmB"/>
    <property type="match status" value="1"/>
</dbReference>
<protein>
    <recommendedName>
        <fullName evidence="9">tRNA (guanine-N(7)-)-methyltransferase</fullName>
        <ecNumber evidence="9">2.1.1.33</ecNumber>
    </recommendedName>
    <alternativeName>
        <fullName evidence="9">tRNA (guanine(46)-N(7))-methyltransferase</fullName>
    </alternativeName>
    <alternativeName>
        <fullName evidence="9">tRNA(m7G46)-methyltransferase</fullName>
    </alternativeName>
</protein>
<feature type="binding site" evidence="9">
    <location>
        <position position="60"/>
    </location>
    <ligand>
        <name>S-adenosyl-L-methionine</name>
        <dbReference type="ChEBI" id="CHEBI:59789"/>
    </ligand>
</feature>
<dbReference type="RefSeq" id="WP_201090894.1">
    <property type="nucleotide sequence ID" value="NZ_CP067393.1"/>
</dbReference>
<feature type="binding site" evidence="9">
    <location>
        <begin position="208"/>
        <end position="211"/>
    </location>
    <ligand>
        <name>substrate</name>
    </ligand>
</feature>
<dbReference type="EC" id="2.1.1.33" evidence="9"/>
<organism evidence="10 11">
    <name type="scientific">Entomomonas asaccharolytica</name>
    <dbReference type="NCBI Taxonomy" id="2785331"/>
    <lineage>
        <taxon>Bacteria</taxon>
        <taxon>Pseudomonadati</taxon>
        <taxon>Pseudomonadota</taxon>
        <taxon>Gammaproteobacteria</taxon>
        <taxon>Pseudomonadales</taxon>
        <taxon>Pseudomonadaceae</taxon>
        <taxon>Entomomonas</taxon>
    </lineage>
</organism>
<dbReference type="Pfam" id="PF02390">
    <property type="entry name" value="Methyltransf_4"/>
    <property type="match status" value="1"/>
</dbReference>
<reference evidence="10 11" key="1">
    <citation type="submission" date="2021-01" db="EMBL/GenBank/DDBJ databases">
        <title>Entomomonas sp. F2A isolated from a house cricket (Acheta domesticus).</title>
        <authorList>
            <person name="Spergser J."/>
            <person name="Busse H.-J."/>
        </authorList>
    </citation>
    <scope>NUCLEOTIDE SEQUENCE [LARGE SCALE GENOMIC DNA]</scope>
    <source>
        <strain evidence="10 11">F2A</strain>
    </source>
</reference>
<dbReference type="InterPro" id="IPR029063">
    <property type="entry name" value="SAM-dependent_MTases_sf"/>
</dbReference>
<comment type="pathway">
    <text evidence="7 9">tRNA modification; N(7)-methylguanine-tRNA biosynthesis.</text>
</comment>
<comment type="catalytic activity">
    <reaction evidence="1 9">
        <text>guanosine(46) in tRNA + S-adenosyl-L-methionine = N(7)-methylguanosine(46) in tRNA + S-adenosyl-L-homocysteine</text>
        <dbReference type="Rhea" id="RHEA:42708"/>
        <dbReference type="Rhea" id="RHEA-COMP:10188"/>
        <dbReference type="Rhea" id="RHEA-COMP:10189"/>
        <dbReference type="ChEBI" id="CHEBI:57856"/>
        <dbReference type="ChEBI" id="CHEBI:59789"/>
        <dbReference type="ChEBI" id="CHEBI:74269"/>
        <dbReference type="ChEBI" id="CHEBI:74480"/>
        <dbReference type="EC" id="2.1.1.33"/>
    </reaction>
</comment>
<keyword evidence="6 9" id="KW-0819">tRNA processing</keyword>
<feature type="binding site" evidence="9">
    <location>
        <position position="85"/>
    </location>
    <ligand>
        <name>S-adenosyl-L-methionine</name>
        <dbReference type="ChEBI" id="CHEBI:59789"/>
    </ligand>
</feature>
<evidence type="ECO:0000313" key="10">
    <source>
        <dbReference type="EMBL" id="QQP84911.1"/>
    </source>
</evidence>
<dbReference type="PANTHER" id="PTHR23417:SF14">
    <property type="entry name" value="PENTACOTRIPEPTIDE-REPEAT REGION OF PRORP DOMAIN-CONTAINING PROTEIN"/>
    <property type="match status" value="1"/>
</dbReference>
<dbReference type="Gene3D" id="3.40.50.150">
    <property type="entry name" value="Vaccinia Virus protein VP39"/>
    <property type="match status" value="1"/>
</dbReference>